<evidence type="ECO:0000313" key="2">
    <source>
        <dbReference type="Proteomes" id="UP001519272"/>
    </source>
</evidence>
<comment type="caution">
    <text evidence="1">The sequence shown here is derived from an EMBL/GenBank/DDBJ whole genome shotgun (WGS) entry which is preliminary data.</text>
</comment>
<dbReference type="RefSeq" id="WP_210087689.1">
    <property type="nucleotide sequence ID" value="NZ_JAGGKG010000002.1"/>
</dbReference>
<name>A0ABS4FN49_9BACL</name>
<evidence type="ECO:0008006" key="3">
    <source>
        <dbReference type="Google" id="ProtNLM"/>
    </source>
</evidence>
<keyword evidence="2" id="KW-1185">Reference proteome</keyword>
<sequence length="209" mass="24617">MKNFNELFLDQTHCMIFQAVSHTAESQGWMGGNAPNYFDDKQEMINGNGVDHYFYLCLMHPFENKRMISIFVPKKYDEYLENNIYPNCSIQVFEHPVSEESIHNHFTNFGFSRHSIVLDKIIKDSEFFDQPFLIKLGSTPRLIQDEEYYFTELKKHKFDFLLQIDEDGYPDSFLDDTDYPFSFGALYLFAHLSDPSSDLNPIAGFWQYS</sequence>
<protein>
    <recommendedName>
        <fullName evidence="3">DUF1963 domain-containing protein</fullName>
    </recommendedName>
</protein>
<reference evidence="1 2" key="1">
    <citation type="submission" date="2021-03" db="EMBL/GenBank/DDBJ databases">
        <title>Genomic Encyclopedia of Type Strains, Phase IV (KMG-IV): sequencing the most valuable type-strain genomes for metagenomic binning, comparative biology and taxonomic classification.</title>
        <authorList>
            <person name="Goeker M."/>
        </authorList>
    </citation>
    <scope>NUCLEOTIDE SEQUENCE [LARGE SCALE GENOMIC DNA]</scope>
    <source>
        <strain evidence="1 2">DSM 14349</strain>
    </source>
</reference>
<accession>A0ABS4FN49</accession>
<proteinExistence type="predicted"/>
<dbReference type="EMBL" id="JAGGKG010000002">
    <property type="protein sequence ID" value="MBP1904007.1"/>
    <property type="molecule type" value="Genomic_DNA"/>
</dbReference>
<dbReference type="Proteomes" id="UP001519272">
    <property type="component" value="Unassembled WGS sequence"/>
</dbReference>
<evidence type="ECO:0000313" key="1">
    <source>
        <dbReference type="EMBL" id="MBP1904007.1"/>
    </source>
</evidence>
<organism evidence="1 2">
    <name type="scientific">Paenibacillus turicensis</name>
    <dbReference type="NCBI Taxonomy" id="160487"/>
    <lineage>
        <taxon>Bacteria</taxon>
        <taxon>Bacillati</taxon>
        <taxon>Bacillota</taxon>
        <taxon>Bacilli</taxon>
        <taxon>Bacillales</taxon>
        <taxon>Paenibacillaceae</taxon>
        <taxon>Paenibacillus</taxon>
    </lineage>
</organism>
<gene>
    <name evidence="1" type="ORF">J2Z32_000624</name>
</gene>